<feature type="compositionally biased region" description="Basic and acidic residues" evidence="1">
    <location>
        <begin position="203"/>
        <end position="227"/>
    </location>
</feature>
<protein>
    <recommendedName>
        <fullName evidence="6">Sushi domain-containing protein</fullName>
    </recommendedName>
</protein>
<dbReference type="OrthoDB" id="5430887at2759"/>
<keyword evidence="2" id="KW-1133">Transmembrane helix</keyword>
<organism evidence="4 5">
    <name type="scientific">Drechslerella stenobrocha 248</name>
    <dbReference type="NCBI Taxonomy" id="1043628"/>
    <lineage>
        <taxon>Eukaryota</taxon>
        <taxon>Fungi</taxon>
        <taxon>Dikarya</taxon>
        <taxon>Ascomycota</taxon>
        <taxon>Pezizomycotina</taxon>
        <taxon>Orbiliomycetes</taxon>
        <taxon>Orbiliales</taxon>
        <taxon>Orbiliaceae</taxon>
        <taxon>Drechslerella</taxon>
    </lineage>
</organism>
<evidence type="ECO:0000256" key="2">
    <source>
        <dbReference type="SAM" id="Phobius"/>
    </source>
</evidence>
<feature type="region of interest" description="Disordered" evidence="1">
    <location>
        <begin position="185"/>
        <end position="227"/>
    </location>
</feature>
<proteinExistence type="predicted"/>
<dbReference type="EMBL" id="KI966450">
    <property type="protein sequence ID" value="EWC43836.1"/>
    <property type="molecule type" value="Genomic_DNA"/>
</dbReference>
<feature type="signal peptide" evidence="3">
    <location>
        <begin position="1"/>
        <end position="20"/>
    </location>
</feature>
<keyword evidence="2" id="KW-0812">Transmembrane</keyword>
<evidence type="ECO:0008006" key="6">
    <source>
        <dbReference type="Google" id="ProtNLM"/>
    </source>
</evidence>
<sequence length="583" mass="64130">MRIPQLETLASLLCLSTAYAQLINRRHGQCGPTTFTIITPGPGMRPTPVTRQFQAVHSFIPDYVACNSQDRRKCVTVYKTTSYRWLSTRVPCHSGLTVVTRVNQPVTIAAYPTNRIEICHCERAGTCYYGATSTLVSRPTSFPYINSGWRYHVCKYSDYYRHISGDYSDDYSGRARGDIRGSKVSHIEGSGRKTGTYHARPRFGGESDHRRPAGYEPGNTRKTDFRIGHPQELHHGERQRLEGYKPDNQKVADLVHAPNYHAGAGVGGDRSKVAWGHGWKSLEVECRSCINGVCSSSPVSLVTKIHVQTTTQRVPYKINRYFSRRAVLCVRRLGITLTIQGPTSLSTVVTGTTTVTSTVTTTATTIIITTTTAPAAALTATTATTTTATTQTAARTQARQGIFFVGAYRPATGLAERQTQPPSFIVCVNNACVLQDTCRGAQAFRVNALQQLTNADGSLAAFANNGDIALGSALFRLGTGDITRAFSLRGNNLVWSGSNGDREGSFCVTPNNQLTVLIKLELRETNALLLNYFVSGFINCFVDLFVSYFVDSFVDLFVSYFINSFVSCLVNLFINYFVNHLVN</sequence>
<gene>
    <name evidence="4" type="ORF">DRE_07280</name>
</gene>
<keyword evidence="3" id="KW-0732">Signal</keyword>
<dbReference type="Proteomes" id="UP000024837">
    <property type="component" value="Unassembled WGS sequence"/>
</dbReference>
<evidence type="ECO:0000313" key="4">
    <source>
        <dbReference type="EMBL" id="EWC43836.1"/>
    </source>
</evidence>
<accession>W7HIU0</accession>
<reference evidence="4 5" key="1">
    <citation type="submission" date="2013-05" db="EMBL/GenBank/DDBJ databases">
        <title>Drechslerella stenobrocha genome reveals carnivorous origination and mechanical trapping mechanism of predatory fungi.</title>
        <authorList>
            <person name="Liu X."/>
            <person name="Zhang W."/>
            <person name="Liu K."/>
        </authorList>
    </citation>
    <scope>NUCLEOTIDE SEQUENCE [LARGE SCALE GENOMIC DNA]</scope>
    <source>
        <strain evidence="4 5">248</strain>
    </source>
</reference>
<evidence type="ECO:0000256" key="1">
    <source>
        <dbReference type="SAM" id="MobiDB-lite"/>
    </source>
</evidence>
<evidence type="ECO:0000256" key="3">
    <source>
        <dbReference type="SAM" id="SignalP"/>
    </source>
</evidence>
<feature type="transmembrane region" description="Helical" evidence="2">
    <location>
        <begin position="557"/>
        <end position="578"/>
    </location>
</feature>
<feature type="chain" id="PRO_5004895542" description="Sushi domain-containing protein" evidence="3">
    <location>
        <begin position="21"/>
        <end position="583"/>
    </location>
</feature>
<feature type="transmembrane region" description="Helical" evidence="2">
    <location>
        <begin position="529"/>
        <end position="550"/>
    </location>
</feature>
<dbReference type="HOGENOM" id="CLU_467699_0_0_1"/>
<dbReference type="AlphaFoldDB" id="W7HIU0"/>
<evidence type="ECO:0000313" key="5">
    <source>
        <dbReference type="Proteomes" id="UP000024837"/>
    </source>
</evidence>
<name>W7HIU0_9PEZI</name>
<keyword evidence="2" id="KW-0472">Membrane</keyword>
<keyword evidence="5" id="KW-1185">Reference proteome</keyword>